<name>A0A9N9CT70_9GLOM</name>
<dbReference type="Proteomes" id="UP000789572">
    <property type="component" value="Unassembled WGS sequence"/>
</dbReference>
<proteinExistence type="predicted"/>
<reference evidence="1" key="1">
    <citation type="submission" date="2021-06" db="EMBL/GenBank/DDBJ databases">
        <authorList>
            <person name="Kallberg Y."/>
            <person name="Tangrot J."/>
            <person name="Rosling A."/>
        </authorList>
    </citation>
    <scope>NUCLEOTIDE SEQUENCE</scope>
    <source>
        <strain evidence="1">IA702</strain>
    </source>
</reference>
<dbReference type="Pfam" id="PF18758">
    <property type="entry name" value="KDZ"/>
    <property type="match status" value="1"/>
</dbReference>
<evidence type="ECO:0000313" key="1">
    <source>
        <dbReference type="EMBL" id="CAG8610927.1"/>
    </source>
</evidence>
<gene>
    <name evidence="1" type="ORF">POCULU_LOCUS7944</name>
</gene>
<protein>
    <submittedName>
        <fullName evidence="1">9323_t:CDS:1</fullName>
    </submittedName>
</protein>
<sequence>TNDKLHANWKDLMPSAINFDIQNQAISSVDTCKFCEKPAIIRCLECGGTTFCLSHANEYHGSANWYHFFEQWRNTEYGSLFVEYDRGIIVLSKRCSCSPTFIDAKKIIVQTLYGLAFTYGVMQVYSKLKHYYAVNAKTSVSTDVYRQLFIASRYFDFKAHSISHWLFLPERLREFTEEEVGSTGKTVCPACFKNENGRYFAMADVCFGCNQKATQGIELRETVYDNRQAQKEMDNFVMRADKDRKPNEDCHHRAGRDESRVSKVKRLHYTGLAASICRHEIPDMFAYIELLLKKIRERSWIRTLHWMYDVNCTFLRSLQANDKTRLVPEYNAIMVYHATGHKLQCQLEYHLEKISEFGMTDGEGTERLNWKLQPFFTSLKEGEGTAQRIQENVGNNQIVNSKRTIGYKRAKKTTQAISKAANKLGKNILAYNNLSEQSGNFFEDSTSAIQPLTMTNVIASDCWIWQHFDGLQTAGNVQSSTQWEAICIKDNFDRSLEELEVLREEIEMSRFSGRNTLHGLDKPYLLCRTILTSITNGCRALLAAEHQRVNKS</sequence>
<dbReference type="EMBL" id="CAJVPJ010002024">
    <property type="protein sequence ID" value="CAG8610927.1"/>
    <property type="molecule type" value="Genomic_DNA"/>
</dbReference>
<dbReference type="PANTHER" id="PTHR33096">
    <property type="entry name" value="CXC2 DOMAIN-CONTAINING PROTEIN"/>
    <property type="match status" value="1"/>
</dbReference>
<evidence type="ECO:0000313" key="2">
    <source>
        <dbReference type="Proteomes" id="UP000789572"/>
    </source>
</evidence>
<organism evidence="1 2">
    <name type="scientific">Paraglomus occultum</name>
    <dbReference type="NCBI Taxonomy" id="144539"/>
    <lineage>
        <taxon>Eukaryota</taxon>
        <taxon>Fungi</taxon>
        <taxon>Fungi incertae sedis</taxon>
        <taxon>Mucoromycota</taxon>
        <taxon>Glomeromycotina</taxon>
        <taxon>Glomeromycetes</taxon>
        <taxon>Paraglomerales</taxon>
        <taxon>Paraglomeraceae</taxon>
        <taxon>Paraglomus</taxon>
    </lineage>
</organism>
<comment type="caution">
    <text evidence="1">The sequence shown here is derived from an EMBL/GenBank/DDBJ whole genome shotgun (WGS) entry which is preliminary data.</text>
</comment>
<dbReference type="AlphaFoldDB" id="A0A9N9CT70"/>
<feature type="non-terminal residue" evidence="1">
    <location>
        <position position="1"/>
    </location>
</feature>
<dbReference type="OrthoDB" id="2252406at2759"/>
<dbReference type="PANTHER" id="PTHR33096:SF1">
    <property type="entry name" value="CXC1-LIKE CYSTEINE CLUSTER ASSOCIATED WITH KDZ TRANSPOSASES DOMAIN-CONTAINING PROTEIN"/>
    <property type="match status" value="1"/>
</dbReference>
<accession>A0A9N9CT70</accession>
<keyword evidence="2" id="KW-1185">Reference proteome</keyword>
<dbReference type="InterPro" id="IPR040521">
    <property type="entry name" value="KDZ"/>
</dbReference>